<evidence type="ECO:0000313" key="4">
    <source>
        <dbReference type="EMBL" id="RCN26493.1"/>
    </source>
</evidence>
<dbReference type="OrthoDB" id="5850202at2759"/>
<dbReference type="AlphaFoldDB" id="A0A368F323"/>
<organism evidence="4 5">
    <name type="scientific">Ancylostoma caninum</name>
    <name type="common">Dog hookworm</name>
    <dbReference type="NCBI Taxonomy" id="29170"/>
    <lineage>
        <taxon>Eukaryota</taxon>
        <taxon>Metazoa</taxon>
        <taxon>Ecdysozoa</taxon>
        <taxon>Nematoda</taxon>
        <taxon>Chromadorea</taxon>
        <taxon>Rhabditida</taxon>
        <taxon>Rhabditina</taxon>
        <taxon>Rhabditomorpha</taxon>
        <taxon>Strongyloidea</taxon>
        <taxon>Ancylostomatidae</taxon>
        <taxon>Ancylostomatinae</taxon>
        <taxon>Ancylostoma</taxon>
    </lineage>
</organism>
<feature type="region of interest" description="Disordered" evidence="1">
    <location>
        <begin position="148"/>
        <end position="206"/>
    </location>
</feature>
<evidence type="ECO:0000313" key="5">
    <source>
        <dbReference type="Proteomes" id="UP000252519"/>
    </source>
</evidence>
<proteinExistence type="predicted"/>
<feature type="domain" description="Chondroitin proteoglycan 4" evidence="3">
    <location>
        <begin position="4"/>
        <end position="63"/>
    </location>
</feature>
<feature type="compositionally biased region" description="Basic and acidic residues" evidence="1">
    <location>
        <begin position="176"/>
        <end position="186"/>
    </location>
</feature>
<evidence type="ECO:0000256" key="1">
    <source>
        <dbReference type="SAM" id="MobiDB-lite"/>
    </source>
</evidence>
<keyword evidence="2" id="KW-0812">Transmembrane</keyword>
<dbReference type="EMBL" id="JOJR01007112">
    <property type="protein sequence ID" value="RCN26493.1"/>
    <property type="molecule type" value="Genomic_DNA"/>
</dbReference>
<dbReference type="InterPro" id="IPR029153">
    <property type="entry name" value="CPG4"/>
</dbReference>
<feature type="transmembrane region" description="Helical" evidence="2">
    <location>
        <begin position="312"/>
        <end position="331"/>
    </location>
</feature>
<keyword evidence="5" id="KW-1185">Reference proteome</keyword>
<name>A0A368F323_ANCCA</name>
<dbReference type="Pfam" id="PF15481">
    <property type="entry name" value="CPG4"/>
    <property type="match status" value="1"/>
</dbReference>
<keyword evidence="2" id="KW-0472">Membrane</keyword>
<evidence type="ECO:0000256" key="2">
    <source>
        <dbReference type="SAM" id="Phobius"/>
    </source>
</evidence>
<dbReference type="Proteomes" id="UP000252519">
    <property type="component" value="Unassembled WGS sequence"/>
</dbReference>
<protein>
    <recommendedName>
        <fullName evidence="3">Chondroitin proteoglycan 4 domain-containing protein</fullName>
    </recommendedName>
</protein>
<keyword evidence="2" id="KW-1133">Transmembrane helix</keyword>
<comment type="caution">
    <text evidence="4">The sequence shown here is derived from an EMBL/GenBank/DDBJ whole genome shotgun (WGS) entry which is preliminary data.</text>
</comment>
<feature type="compositionally biased region" description="Polar residues" evidence="1">
    <location>
        <begin position="148"/>
        <end position="167"/>
    </location>
</feature>
<accession>A0A368F323</accession>
<feature type="non-terminal residue" evidence="4">
    <location>
        <position position="1"/>
    </location>
</feature>
<reference evidence="4 5" key="1">
    <citation type="submission" date="2014-10" db="EMBL/GenBank/DDBJ databases">
        <title>Draft genome of the hookworm Ancylostoma caninum.</title>
        <authorList>
            <person name="Mitreva M."/>
        </authorList>
    </citation>
    <scope>NUCLEOTIDE SEQUENCE [LARGE SCALE GENOMIC DNA]</scope>
    <source>
        <strain evidence="4 5">Baltimore</strain>
    </source>
</reference>
<gene>
    <name evidence="4" type="ORF">ANCCAN_27780</name>
</gene>
<evidence type="ECO:0000259" key="3">
    <source>
        <dbReference type="Pfam" id="PF15481"/>
    </source>
</evidence>
<sequence>IFSELQSSTSCASSVGCSKIFTDAAASAFQFVCLDNIQSISETMECVKEAALDIQPECEAHCEVQAKVIDEASKNNMEAIFDVPRVCNSTRCLLTCFKEKIDKKCQIGHQNLMDTLLNTVTRGGSSGLDEALGWVMPDYCKNTNSTKIANSTSSDKPLSVGKVSSSAVRPKTVGKPKAEAKPEPTTKKPPTTTKAPEKAGASGVTETTLLVDGEIRTLRYQLLDWQGNPVPSPDFETLTRLMTQQFLPGTIPLDHPGGTVIFLRSGKGDEDEQRNTTALEEDQGLDMANEEPDWRSEDGPEIFTDDSQTKEGVGLAIGLVVFVATAMYWMWELARELN</sequence>